<feature type="region of interest" description="Disordered" evidence="1">
    <location>
        <begin position="51"/>
        <end position="189"/>
    </location>
</feature>
<evidence type="ECO:0000313" key="3">
    <source>
        <dbReference type="Proteomes" id="UP000654918"/>
    </source>
</evidence>
<keyword evidence="3" id="KW-1185">Reference proteome</keyword>
<accession>A0A8H6KT32</accession>
<feature type="compositionally biased region" description="Polar residues" evidence="1">
    <location>
        <begin position="172"/>
        <end position="185"/>
    </location>
</feature>
<organism evidence="2 3">
    <name type="scientific">Colletotrichum plurivorum</name>
    <dbReference type="NCBI Taxonomy" id="2175906"/>
    <lineage>
        <taxon>Eukaryota</taxon>
        <taxon>Fungi</taxon>
        <taxon>Dikarya</taxon>
        <taxon>Ascomycota</taxon>
        <taxon>Pezizomycotina</taxon>
        <taxon>Sordariomycetes</taxon>
        <taxon>Hypocreomycetidae</taxon>
        <taxon>Glomerellales</taxon>
        <taxon>Glomerellaceae</taxon>
        <taxon>Colletotrichum</taxon>
        <taxon>Colletotrichum orchidearum species complex</taxon>
    </lineage>
</organism>
<feature type="region of interest" description="Disordered" evidence="1">
    <location>
        <begin position="215"/>
        <end position="248"/>
    </location>
</feature>
<evidence type="ECO:0008006" key="4">
    <source>
        <dbReference type="Google" id="ProtNLM"/>
    </source>
</evidence>
<feature type="compositionally biased region" description="Basic and acidic residues" evidence="1">
    <location>
        <begin position="425"/>
        <end position="437"/>
    </location>
</feature>
<name>A0A8H6KT32_9PEZI</name>
<gene>
    <name evidence="2" type="ORF">CPLU01_03299</name>
</gene>
<feature type="compositionally biased region" description="Acidic residues" evidence="1">
    <location>
        <begin position="573"/>
        <end position="585"/>
    </location>
</feature>
<feature type="region of interest" description="Disordered" evidence="1">
    <location>
        <begin position="553"/>
        <end position="585"/>
    </location>
</feature>
<feature type="region of interest" description="Disordered" evidence="1">
    <location>
        <begin position="377"/>
        <end position="437"/>
    </location>
</feature>
<dbReference type="AlphaFoldDB" id="A0A8H6KT32"/>
<feature type="compositionally biased region" description="Basic and acidic residues" evidence="1">
    <location>
        <begin position="154"/>
        <end position="169"/>
    </location>
</feature>
<protein>
    <recommendedName>
        <fullName evidence="4">WW domain-containing protein</fullName>
    </recommendedName>
</protein>
<feature type="compositionally biased region" description="Basic and acidic residues" evidence="1">
    <location>
        <begin position="138"/>
        <end position="147"/>
    </location>
</feature>
<dbReference type="Proteomes" id="UP000654918">
    <property type="component" value="Unassembled WGS sequence"/>
</dbReference>
<evidence type="ECO:0000313" key="2">
    <source>
        <dbReference type="EMBL" id="KAF6837187.1"/>
    </source>
</evidence>
<reference evidence="2" key="1">
    <citation type="journal article" date="2020" name="Phytopathology">
        <title>Genome Sequence Resources of Colletotrichum truncatum, C. plurivorum, C. musicola, and C. sojae: Four Species Pathogenic to Soybean (Glycine max).</title>
        <authorList>
            <person name="Rogerio F."/>
            <person name="Boufleur T.R."/>
            <person name="Ciampi-Guillardi M."/>
            <person name="Sukno S.A."/>
            <person name="Thon M.R."/>
            <person name="Massola Junior N.S."/>
            <person name="Baroncelli R."/>
        </authorList>
    </citation>
    <scope>NUCLEOTIDE SEQUENCE</scope>
    <source>
        <strain evidence="2">LFN00145</strain>
    </source>
</reference>
<sequence length="585" mass="64049">MSGLPPGWEWDYDGARWFYRYKPNGHIQFHFPKEGDEFPDFIDALSPVPELAPEEKLESQQQLKRRAPTTDGDRKSQMRATGGPLADFGMNRSGFGGPGAGKDDEDGDGFFYQPENFMYLGPGAYSDVSPVADEDGDEIPKDRHKNEASGAQGDAKDKTMLDATSDDKTGVSPLQSETNTPSVVNSVLARDVPTVPEPVAEEPRPEPVLIVSTHDLPQPRQPAADSPGVPLLDSVEKPRQEPPPVVYRPPWDPVGIMAEMATEETAAAHIEIHPDPVEMADSSVLAPIETRMIDLGIAELPERTSPSDARPLVPSTHDLLHRTTMTDADLHGATFGSGSGSRPQSSSPTNSIQVKPETEIKAVAPKPDVGQSFPQIEAQQPQASTPPPNNNTAFAIKRKPSNPLPKQGKYQPYKPGAVPTVATEKQNRDPEFKQREHRNSLAREASLMMGNRQKFETIPRWALGLAFNGSKRHPSSPFRVLALLFMKPKFKSTQLFNPCPNLTRALQCKAETRVLRTPAKHEVNMRTSLDSDLAVAPLFSKAQTKATVTAVSVNKAPPGTGDKWAKKPAVDYSGDDWGDDPWDYQ</sequence>
<evidence type="ECO:0000256" key="1">
    <source>
        <dbReference type="SAM" id="MobiDB-lite"/>
    </source>
</evidence>
<comment type="caution">
    <text evidence="2">The sequence shown here is derived from an EMBL/GenBank/DDBJ whole genome shotgun (WGS) entry which is preliminary data.</text>
</comment>
<proteinExistence type="predicted"/>
<feature type="region of interest" description="Disordered" evidence="1">
    <location>
        <begin position="329"/>
        <end position="356"/>
    </location>
</feature>
<dbReference type="EMBL" id="WIGO01000027">
    <property type="protein sequence ID" value="KAF6837187.1"/>
    <property type="molecule type" value="Genomic_DNA"/>
</dbReference>